<dbReference type="AlphaFoldDB" id="A0A2K2D4G3"/>
<reference evidence="2 3" key="1">
    <citation type="journal article" date="2010" name="Nature">
        <title>Genome sequencing and analysis of the model grass Brachypodium distachyon.</title>
        <authorList>
            <consortium name="International Brachypodium Initiative"/>
        </authorList>
    </citation>
    <scope>NUCLEOTIDE SEQUENCE [LARGE SCALE GENOMIC DNA]</scope>
    <source>
        <strain evidence="2 3">Bd21</strain>
    </source>
</reference>
<accession>A0A2K2D4G3</accession>
<sequence>MKMMIRETFTQCLKRWVYLLQGDKTLGDLLCHAIRLIDFCRVVNYMNSVIIYFMPPTIMVLFGFSKF</sequence>
<proteinExistence type="predicted"/>
<reference evidence="3" key="3">
    <citation type="submission" date="2018-08" db="UniProtKB">
        <authorList>
            <consortium name="EnsemblPlants"/>
        </authorList>
    </citation>
    <scope>IDENTIFICATION</scope>
    <source>
        <strain evidence="3">cv. Bd21</strain>
    </source>
</reference>
<name>A0A2K2D4G3_BRADI</name>
<reference evidence="2" key="2">
    <citation type="submission" date="2017-06" db="EMBL/GenBank/DDBJ databases">
        <title>WGS assembly of Brachypodium distachyon.</title>
        <authorList>
            <consortium name="The International Brachypodium Initiative"/>
            <person name="Lucas S."/>
            <person name="Harmon-Smith M."/>
            <person name="Lail K."/>
            <person name="Tice H."/>
            <person name="Grimwood J."/>
            <person name="Bruce D."/>
            <person name="Barry K."/>
            <person name="Shu S."/>
            <person name="Lindquist E."/>
            <person name="Wang M."/>
            <person name="Pitluck S."/>
            <person name="Vogel J.P."/>
            <person name="Garvin D.F."/>
            <person name="Mockler T.C."/>
            <person name="Schmutz J."/>
            <person name="Rokhsar D."/>
            <person name="Bevan M.W."/>
        </authorList>
    </citation>
    <scope>NUCLEOTIDE SEQUENCE</scope>
    <source>
        <strain evidence="2">Bd21</strain>
    </source>
</reference>
<organism evidence="2">
    <name type="scientific">Brachypodium distachyon</name>
    <name type="common">Purple false brome</name>
    <name type="synonym">Trachynia distachya</name>
    <dbReference type="NCBI Taxonomy" id="15368"/>
    <lineage>
        <taxon>Eukaryota</taxon>
        <taxon>Viridiplantae</taxon>
        <taxon>Streptophyta</taxon>
        <taxon>Embryophyta</taxon>
        <taxon>Tracheophyta</taxon>
        <taxon>Spermatophyta</taxon>
        <taxon>Magnoliopsida</taxon>
        <taxon>Liliopsida</taxon>
        <taxon>Poales</taxon>
        <taxon>Poaceae</taxon>
        <taxon>BOP clade</taxon>
        <taxon>Pooideae</taxon>
        <taxon>Stipodae</taxon>
        <taxon>Brachypodieae</taxon>
        <taxon>Brachypodium</taxon>
    </lineage>
</organism>
<dbReference type="Proteomes" id="UP000008810">
    <property type="component" value="Chromosome 3"/>
</dbReference>
<protein>
    <submittedName>
        <fullName evidence="2 3">Uncharacterized protein</fullName>
    </submittedName>
</protein>
<evidence type="ECO:0000313" key="4">
    <source>
        <dbReference type="Proteomes" id="UP000008810"/>
    </source>
</evidence>
<evidence type="ECO:0000313" key="3">
    <source>
        <dbReference type="EnsemblPlants" id="PNT69175"/>
    </source>
</evidence>
<keyword evidence="1" id="KW-0812">Transmembrane</keyword>
<gene>
    <name evidence="2" type="ORF">BRADI_3g50715v3</name>
</gene>
<feature type="transmembrane region" description="Helical" evidence="1">
    <location>
        <begin position="42"/>
        <end position="64"/>
    </location>
</feature>
<dbReference type="Gramene" id="PNT69175">
    <property type="protein sequence ID" value="PNT69175"/>
    <property type="gene ID" value="BRADI_3g50715v3"/>
</dbReference>
<keyword evidence="1" id="KW-1133">Transmembrane helix</keyword>
<dbReference type="EMBL" id="CM000882">
    <property type="protein sequence ID" value="PNT69175.1"/>
    <property type="molecule type" value="Genomic_DNA"/>
</dbReference>
<dbReference type="InParanoid" id="A0A2K2D4G3"/>
<keyword evidence="4" id="KW-1185">Reference proteome</keyword>
<dbReference type="OrthoDB" id="10579006at2759"/>
<keyword evidence="1" id="KW-0472">Membrane</keyword>
<evidence type="ECO:0000256" key="1">
    <source>
        <dbReference type="SAM" id="Phobius"/>
    </source>
</evidence>
<evidence type="ECO:0000313" key="2">
    <source>
        <dbReference type="EMBL" id="PNT69175.1"/>
    </source>
</evidence>
<dbReference type="EnsemblPlants" id="PNT69175">
    <property type="protein sequence ID" value="PNT69175"/>
    <property type="gene ID" value="BRADI_3g50715v3"/>
</dbReference>